<reference evidence="1 2" key="1">
    <citation type="journal article" date="2017" name="Nat. Commun.">
        <title>'ARMAN' archaea depend on association with euryarchaeal host in culture and in situ.</title>
        <authorList>
            <person name="Golyshina O."/>
            <person name="Toshchakov S."/>
            <person name="Makarova K."/>
            <person name="Gavrilov S."/>
            <person name="Korzhenkov A."/>
            <person name="La Cono V."/>
            <person name="Arcadi E."/>
            <person name="Nechitaylo T."/>
            <person name="Ferrer M."/>
            <person name="Kublanov I."/>
            <person name="Wolf Y."/>
            <person name="Yakimov M."/>
            <person name="Golyshin P."/>
            <person name="Slesarev A."/>
            <person name="Kozyavkin S."/>
        </authorList>
    </citation>
    <scope>NUCLEOTIDE SEQUENCE [LARGE SCALE GENOMIC DNA]</scope>
    <source>
        <strain evidence="1 2">Mia14</strain>
    </source>
</reference>
<keyword evidence="2" id="KW-1185">Reference proteome</keyword>
<dbReference type="AlphaFoldDB" id="A0A218NLV7"/>
<dbReference type="RefSeq" id="WP_088819601.1">
    <property type="nucleotide sequence ID" value="NZ_CP019964.1"/>
</dbReference>
<accession>A0A218NLV7</accession>
<dbReference type="GeneID" id="33313649"/>
<name>A0A218NLV7_9ARCH</name>
<dbReference type="PANTHER" id="PTHR36849">
    <property type="entry name" value="CYTOPLASMIC PROTEIN-RELATED"/>
    <property type="match status" value="1"/>
</dbReference>
<dbReference type="EMBL" id="CP019964">
    <property type="protein sequence ID" value="ASI13432.1"/>
    <property type="molecule type" value="Genomic_DNA"/>
</dbReference>
<dbReference type="KEGG" id="marh:Mia14_0089"/>
<organism evidence="1 2">
    <name type="scientific">Candidatus Mancarchaeum acidiphilum</name>
    <dbReference type="NCBI Taxonomy" id="1920749"/>
    <lineage>
        <taxon>Archaea</taxon>
        <taxon>Candidatus Micrarchaeota</taxon>
        <taxon>Candidatus Mancarchaeum</taxon>
    </lineage>
</organism>
<dbReference type="OrthoDB" id="7940at2157"/>
<dbReference type="Pfam" id="PF22752">
    <property type="entry name" value="DUF488-N3i"/>
    <property type="match status" value="1"/>
</dbReference>
<evidence type="ECO:0000313" key="2">
    <source>
        <dbReference type="Proteomes" id="UP000197679"/>
    </source>
</evidence>
<evidence type="ECO:0000313" key="1">
    <source>
        <dbReference type="EMBL" id="ASI13432.1"/>
    </source>
</evidence>
<dbReference type="InterPro" id="IPR052552">
    <property type="entry name" value="YeaO-like"/>
</dbReference>
<dbReference type="Proteomes" id="UP000197679">
    <property type="component" value="Chromosome"/>
</dbReference>
<dbReference type="PANTHER" id="PTHR36849:SF1">
    <property type="entry name" value="CYTOPLASMIC PROTEIN"/>
    <property type="match status" value="1"/>
</dbReference>
<proteinExistence type="predicted"/>
<sequence>MIKIKRVYDRIDIHDGTRILVDRLWPRGVRRSSANIDLWLKNVGPSDDLRKWFSHEPDKWPEFKKRYISELKTNPVFDKLLDIAMTTDPITLLYATKDPDKNNAAVLMEQLNIRIKKIQSLTYPEK</sequence>
<protein>
    <submittedName>
        <fullName evidence="1">DUF488 superfamily protein</fullName>
    </submittedName>
</protein>
<gene>
    <name evidence="1" type="ORF">Mia14_0089</name>
</gene>